<dbReference type="InterPro" id="IPR018114">
    <property type="entry name" value="TRYPSIN_HIS"/>
</dbReference>
<feature type="chain" id="PRO_5007820654" evidence="3">
    <location>
        <begin position="30"/>
        <end position="484"/>
    </location>
</feature>
<evidence type="ECO:0000313" key="5">
    <source>
        <dbReference type="EMBL" id="CUS05616.1"/>
    </source>
</evidence>
<dbReference type="Pfam" id="PF00089">
    <property type="entry name" value="Trypsin"/>
    <property type="match status" value="1"/>
</dbReference>
<dbReference type="PROSITE" id="PS00134">
    <property type="entry name" value="TRYPSIN_HIS"/>
    <property type="match status" value="1"/>
</dbReference>
<dbReference type="KEGG" id="pbf:CFX0092_B0082"/>
<dbReference type="CDD" id="cd00190">
    <property type="entry name" value="Tryp_SPc"/>
    <property type="match status" value="1"/>
</dbReference>
<organism evidence="5 6">
    <name type="scientific">Candidatus Promineifilum breve</name>
    <dbReference type="NCBI Taxonomy" id="1806508"/>
    <lineage>
        <taxon>Bacteria</taxon>
        <taxon>Bacillati</taxon>
        <taxon>Chloroflexota</taxon>
        <taxon>Ardenticatenia</taxon>
        <taxon>Candidatus Promineifilales</taxon>
        <taxon>Candidatus Promineifilaceae</taxon>
        <taxon>Candidatus Promineifilum</taxon>
    </lineage>
</organism>
<dbReference type="InterPro" id="IPR043504">
    <property type="entry name" value="Peptidase_S1_PA_chymotrypsin"/>
</dbReference>
<gene>
    <name evidence="5" type="ORF">CFX0092_B0082</name>
</gene>
<dbReference type="SMART" id="SM00020">
    <property type="entry name" value="Tryp_SPc"/>
    <property type="match status" value="1"/>
</dbReference>
<dbReference type="PANTHER" id="PTHR24252:SF7">
    <property type="entry name" value="HYALIN"/>
    <property type="match status" value="1"/>
</dbReference>
<keyword evidence="6" id="KW-1185">Reference proteome</keyword>
<dbReference type="PRINTS" id="PR00722">
    <property type="entry name" value="CHYMOTRYPSIN"/>
</dbReference>
<dbReference type="FunFam" id="2.40.10.10:FF:000068">
    <property type="entry name" value="transmembrane protease serine 2"/>
    <property type="match status" value="1"/>
</dbReference>
<dbReference type="EMBL" id="LN890656">
    <property type="protein sequence ID" value="CUS05616.1"/>
    <property type="molecule type" value="Genomic_DNA"/>
</dbReference>
<keyword evidence="2" id="KW-0645">Protease</keyword>
<dbReference type="GO" id="GO:0006508">
    <property type="term" value="P:proteolysis"/>
    <property type="evidence" value="ECO:0007669"/>
    <property type="project" value="UniProtKB-KW"/>
</dbReference>
<evidence type="ECO:0000256" key="1">
    <source>
        <dbReference type="ARBA" id="ARBA00023157"/>
    </source>
</evidence>
<dbReference type="InterPro" id="IPR009003">
    <property type="entry name" value="Peptidase_S1_PA"/>
</dbReference>
<dbReference type="Proteomes" id="UP000215027">
    <property type="component" value="Chromosome II"/>
</dbReference>
<dbReference type="PROSITE" id="PS00135">
    <property type="entry name" value="TRYPSIN_SER"/>
    <property type="match status" value="1"/>
</dbReference>
<dbReference type="AlphaFoldDB" id="A0A160T5S2"/>
<evidence type="ECO:0000259" key="4">
    <source>
        <dbReference type="PROSITE" id="PS50240"/>
    </source>
</evidence>
<reference evidence="5" key="1">
    <citation type="submission" date="2016-01" db="EMBL/GenBank/DDBJ databases">
        <authorList>
            <person name="Mcilroy J.S."/>
            <person name="Karst M S."/>
            <person name="Albertsen M."/>
        </authorList>
    </citation>
    <scope>NUCLEOTIDE SEQUENCE</scope>
    <source>
        <strain evidence="5">Cfx-K</strain>
    </source>
</reference>
<proteinExistence type="predicted"/>
<keyword evidence="1" id="KW-1015">Disulfide bond</keyword>
<keyword evidence="3" id="KW-0732">Signal</keyword>
<dbReference type="PROSITE" id="PS50240">
    <property type="entry name" value="TRYPSIN_DOM"/>
    <property type="match status" value="1"/>
</dbReference>
<feature type="domain" description="Peptidase S1" evidence="4">
    <location>
        <begin position="45"/>
        <end position="300"/>
    </location>
</feature>
<dbReference type="InterPro" id="IPR001254">
    <property type="entry name" value="Trypsin_dom"/>
</dbReference>
<dbReference type="OrthoDB" id="9813836at2"/>
<keyword evidence="2" id="KW-0720">Serine protease</keyword>
<evidence type="ECO:0000256" key="2">
    <source>
        <dbReference type="RuleBase" id="RU363034"/>
    </source>
</evidence>
<evidence type="ECO:0000256" key="3">
    <source>
        <dbReference type="SAM" id="SignalP"/>
    </source>
</evidence>
<name>A0A160T5S2_9CHLR</name>
<keyword evidence="2 5" id="KW-0378">Hydrolase</keyword>
<dbReference type="EC" id="3.4.21.4" evidence="5"/>
<dbReference type="InterPro" id="IPR001314">
    <property type="entry name" value="Peptidase_S1A"/>
</dbReference>
<evidence type="ECO:0000313" key="6">
    <source>
        <dbReference type="Proteomes" id="UP000215027"/>
    </source>
</evidence>
<protein>
    <submittedName>
        <fullName evidence="5">Trypsin</fullName>
        <ecNumber evidence="5">3.4.21.4</ecNumber>
    </submittedName>
</protein>
<sequence length="484" mass="50698">MSPLKFNKPLIRLAAGLLALCVLASAVVAAPSAPTAPTTPAAPDIVGGRPADPGEWPWQVALIANTPSNPDDPDGLEVNCGGSLIDRQWVLTAAHCFKNGAAANFDVVAGVHDLTAPAPGYRRVAIAEAIIHPDYNPVTADNDIALLRLAEPIDARPADGATLPIAYIPLVPADIGPLTNVEATVTGWGQRDGSSAGDPPVLYEVAVPIISNADCDAAFDGFITDRMLCAGVPEGGLGPCFGDSGGPLVVFDDARQRWELAGVVNRGNSSIGQPVCGAANFSAIYARLSRHIDWLHEVTGLCLGMSCQTALPLIGFNGGPNLVVTEIAVDPGGLRVTISNNGSGTPTYPYWVDLYIRPDPPPTRPNDVWDDGRSRYGAVWHLDTPLPPGESITLRVGDRHYRPALSRVPPSLAAGTPVYAQVDSANTETSYGGVHEIHETPGAGLAYDNVAFVEVAQDTVFAVDAPAAQPDEPPGDEWPARPTR</sequence>
<dbReference type="Gene3D" id="2.40.10.10">
    <property type="entry name" value="Trypsin-like serine proteases"/>
    <property type="match status" value="1"/>
</dbReference>
<dbReference type="SUPFAM" id="SSF50494">
    <property type="entry name" value="Trypsin-like serine proteases"/>
    <property type="match status" value="1"/>
</dbReference>
<dbReference type="InterPro" id="IPR033116">
    <property type="entry name" value="TRYPSIN_SER"/>
</dbReference>
<accession>A0A160T5S2</accession>
<dbReference type="PANTHER" id="PTHR24252">
    <property type="entry name" value="ACROSIN-RELATED"/>
    <property type="match status" value="1"/>
</dbReference>
<feature type="signal peptide" evidence="3">
    <location>
        <begin position="1"/>
        <end position="29"/>
    </location>
</feature>
<dbReference type="RefSeq" id="WP_095045007.1">
    <property type="nucleotide sequence ID" value="NZ_LN890656.1"/>
</dbReference>
<dbReference type="GO" id="GO:0004252">
    <property type="term" value="F:serine-type endopeptidase activity"/>
    <property type="evidence" value="ECO:0007669"/>
    <property type="project" value="UniProtKB-EC"/>
</dbReference>